<dbReference type="AlphaFoldDB" id="A0A1G7UPJ2"/>
<name>A0A1G7UPJ2_9HYPH</name>
<evidence type="ECO:0000313" key="2">
    <source>
        <dbReference type="Proteomes" id="UP000199495"/>
    </source>
</evidence>
<gene>
    <name evidence="1" type="ORF">SAMN04487974_103202</name>
</gene>
<evidence type="ECO:0000313" key="1">
    <source>
        <dbReference type="EMBL" id="SDG49515.1"/>
    </source>
</evidence>
<dbReference type="EMBL" id="FNCS01000003">
    <property type="protein sequence ID" value="SDG49515.1"/>
    <property type="molecule type" value="Genomic_DNA"/>
</dbReference>
<dbReference type="Proteomes" id="UP000199495">
    <property type="component" value="Unassembled WGS sequence"/>
</dbReference>
<accession>A0A1G7UPJ2</accession>
<sequence length="147" mass="16817">MTKSATSKKAEAVEAYNRVVENAELESIRLVSSNFVVKPEYFLNFSPGNWKNSFNSNFVDTFFDRNENLLGAQIEWTVSVKRGNKNLLSTKAIYLIAYSNVPEVEEEHCMAFVRRVGRFSTYPYFRALVSRYSAESNAELPILPVLK</sequence>
<keyword evidence="2" id="KW-1185">Reference proteome</keyword>
<organism evidence="1 2">
    <name type="scientific">Pelagibacterium luteolum</name>
    <dbReference type="NCBI Taxonomy" id="440168"/>
    <lineage>
        <taxon>Bacteria</taxon>
        <taxon>Pseudomonadati</taxon>
        <taxon>Pseudomonadota</taxon>
        <taxon>Alphaproteobacteria</taxon>
        <taxon>Hyphomicrobiales</taxon>
        <taxon>Devosiaceae</taxon>
        <taxon>Pelagibacterium</taxon>
    </lineage>
</organism>
<proteinExistence type="predicted"/>
<dbReference type="RefSeq" id="WP_090594250.1">
    <property type="nucleotide sequence ID" value="NZ_FNCS01000003.1"/>
</dbReference>
<protein>
    <submittedName>
        <fullName evidence="1">Uncharacterized protein</fullName>
    </submittedName>
</protein>
<dbReference type="OrthoDB" id="7858896at2"/>
<reference evidence="1 2" key="1">
    <citation type="submission" date="2016-10" db="EMBL/GenBank/DDBJ databases">
        <authorList>
            <person name="de Groot N.N."/>
        </authorList>
    </citation>
    <scope>NUCLEOTIDE SEQUENCE [LARGE SCALE GENOMIC DNA]</scope>
    <source>
        <strain evidence="1 2">CGMCC 1.10267</strain>
    </source>
</reference>